<dbReference type="RefSeq" id="WP_337695980.1">
    <property type="nucleotide sequence ID" value="NZ_JBBEGN010000007.1"/>
</dbReference>
<dbReference type="SUPFAM" id="SSF55729">
    <property type="entry name" value="Acyl-CoA N-acyltransferases (Nat)"/>
    <property type="match status" value="1"/>
</dbReference>
<organism evidence="2 3">
    <name type="scientific">Actinomycetospora aurantiaca</name>
    <dbReference type="NCBI Taxonomy" id="3129233"/>
    <lineage>
        <taxon>Bacteria</taxon>
        <taxon>Bacillati</taxon>
        <taxon>Actinomycetota</taxon>
        <taxon>Actinomycetes</taxon>
        <taxon>Pseudonocardiales</taxon>
        <taxon>Pseudonocardiaceae</taxon>
        <taxon>Actinomycetospora</taxon>
    </lineage>
</organism>
<accession>A0ABU8MR49</accession>
<keyword evidence="2" id="KW-0012">Acyltransferase</keyword>
<comment type="caution">
    <text evidence="2">The sequence shown here is derived from an EMBL/GenBank/DDBJ whole genome shotgun (WGS) entry which is preliminary data.</text>
</comment>
<evidence type="ECO:0000313" key="3">
    <source>
        <dbReference type="Proteomes" id="UP001385809"/>
    </source>
</evidence>
<evidence type="ECO:0000313" key="2">
    <source>
        <dbReference type="EMBL" id="MEJ2869413.1"/>
    </source>
</evidence>
<keyword evidence="3" id="KW-1185">Reference proteome</keyword>
<keyword evidence="2" id="KW-0808">Transferase</keyword>
<name>A0ABU8MR49_9PSEU</name>
<dbReference type="Gene3D" id="3.40.630.30">
    <property type="match status" value="1"/>
</dbReference>
<reference evidence="2 3" key="1">
    <citation type="submission" date="2024-03" db="EMBL/GenBank/DDBJ databases">
        <title>Actinomycetospora sp. OC33-EN08, a novel actinomycete isolated from wild orchid (Aerides multiflora).</title>
        <authorList>
            <person name="Suriyachadkun C."/>
        </authorList>
    </citation>
    <scope>NUCLEOTIDE SEQUENCE [LARGE SCALE GENOMIC DNA]</scope>
    <source>
        <strain evidence="2 3">OC33-EN08</strain>
    </source>
</reference>
<gene>
    <name evidence="2" type="ORF">WCD74_16675</name>
</gene>
<dbReference type="Proteomes" id="UP001385809">
    <property type="component" value="Unassembled WGS sequence"/>
</dbReference>
<sequence length="162" mass="16971">MEALAVRRAGPDDAGAMAAVIEAVAPEGTLGAEPPVDVDARAHGYRELVAREDAAAWVLLERSDVVGLLTLAPRTRGVLGLATAIVAGARGRGGGRALVDAALAWAADTDAHKVDLEVWPDNGRAIGLYAAAGFVVEGLRDRHYRRADGTLRSSLLMARRLD</sequence>
<dbReference type="InterPro" id="IPR000182">
    <property type="entry name" value="GNAT_dom"/>
</dbReference>
<dbReference type="Pfam" id="PF00583">
    <property type="entry name" value="Acetyltransf_1"/>
    <property type="match status" value="1"/>
</dbReference>
<dbReference type="GO" id="GO:0016746">
    <property type="term" value="F:acyltransferase activity"/>
    <property type="evidence" value="ECO:0007669"/>
    <property type="project" value="UniProtKB-KW"/>
</dbReference>
<dbReference type="InterPro" id="IPR016181">
    <property type="entry name" value="Acyl_CoA_acyltransferase"/>
</dbReference>
<feature type="domain" description="N-acetyltransferase" evidence="1">
    <location>
        <begin position="4"/>
        <end position="162"/>
    </location>
</feature>
<dbReference type="EC" id="2.3.1.-" evidence="2"/>
<dbReference type="EMBL" id="JBBEGN010000007">
    <property type="protein sequence ID" value="MEJ2869413.1"/>
    <property type="molecule type" value="Genomic_DNA"/>
</dbReference>
<protein>
    <submittedName>
        <fullName evidence="2">GNAT family N-acetyltransferase</fullName>
        <ecNumber evidence="2">2.3.1.-</ecNumber>
    </submittedName>
</protein>
<evidence type="ECO:0000259" key="1">
    <source>
        <dbReference type="PROSITE" id="PS51186"/>
    </source>
</evidence>
<proteinExistence type="predicted"/>
<dbReference type="PROSITE" id="PS51186">
    <property type="entry name" value="GNAT"/>
    <property type="match status" value="1"/>
</dbReference>